<evidence type="ECO:0000313" key="6">
    <source>
        <dbReference type="Proteomes" id="UP001162164"/>
    </source>
</evidence>
<dbReference type="InterPro" id="IPR027417">
    <property type="entry name" value="P-loop_NTPase"/>
</dbReference>
<dbReference type="InterPro" id="IPR014013">
    <property type="entry name" value="Helic_SF1/SF2_ATP-bd_DinG/Rad3"/>
</dbReference>
<dbReference type="EMBL" id="JAPWTJ010001578">
    <property type="protein sequence ID" value="KAJ8970778.1"/>
    <property type="molecule type" value="Genomic_DNA"/>
</dbReference>
<reference evidence="5" key="1">
    <citation type="journal article" date="2023" name="Insect Mol. Biol.">
        <title>Genome sequencing provides insights into the evolution of gene families encoding plant cell wall-degrading enzymes in longhorned beetles.</title>
        <authorList>
            <person name="Shin N.R."/>
            <person name="Okamura Y."/>
            <person name="Kirsch R."/>
            <person name="Pauchet Y."/>
        </authorList>
    </citation>
    <scope>NUCLEOTIDE SEQUENCE</scope>
    <source>
        <strain evidence="5">MMC_N1</strain>
    </source>
</reference>
<keyword evidence="2" id="KW-0378">Hydrolase</keyword>
<dbReference type="Proteomes" id="UP001162164">
    <property type="component" value="Unassembled WGS sequence"/>
</dbReference>
<comment type="caution">
    <text evidence="5">The sequence shown here is derived from an EMBL/GenBank/DDBJ whole genome shotgun (WGS) entry which is preliminary data.</text>
</comment>
<dbReference type="SMART" id="SM00488">
    <property type="entry name" value="DEXDc2"/>
    <property type="match status" value="1"/>
</dbReference>
<organism evidence="5 6">
    <name type="scientific">Molorchus minor</name>
    <dbReference type="NCBI Taxonomy" id="1323400"/>
    <lineage>
        <taxon>Eukaryota</taxon>
        <taxon>Metazoa</taxon>
        <taxon>Ecdysozoa</taxon>
        <taxon>Arthropoda</taxon>
        <taxon>Hexapoda</taxon>
        <taxon>Insecta</taxon>
        <taxon>Pterygota</taxon>
        <taxon>Neoptera</taxon>
        <taxon>Endopterygota</taxon>
        <taxon>Coleoptera</taxon>
        <taxon>Polyphaga</taxon>
        <taxon>Cucujiformia</taxon>
        <taxon>Chrysomeloidea</taxon>
        <taxon>Cerambycidae</taxon>
        <taxon>Lamiinae</taxon>
        <taxon>Monochamini</taxon>
        <taxon>Molorchus</taxon>
    </lineage>
</organism>
<evidence type="ECO:0000259" key="4">
    <source>
        <dbReference type="PROSITE" id="PS51193"/>
    </source>
</evidence>
<dbReference type="PROSITE" id="PS51193">
    <property type="entry name" value="HELICASE_ATP_BIND_2"/>
    <property type="match status" value="1"/>
</dbReference>
<keyword evidence="1" id="KW-0547">Nucleotide-binding</keyword>
<name>A0ABQ9J193_9CUCU</name>
<keyword evidence="6" id="KW-1185">Reference proteome</keyword>
<feature type="domain" description="Helicase ATP-binding" evidence="4">
    <location>
        <begin position="1"/>
        <end position="173"/>
    </location>
</feature>
<dbReference type="InterPro" id="IPR045028">
    <property type="entry name" value="DinG/Rad3-like"/>
</dbReference>
<accession>A0ABQ9J193</accession>
<evidence type="ECO:0000256" key="3">
    <source>
        <dbReference type="ARBA" id="ARBA00022840"/>
    </source>
</evidence>
<dbReference type="PANTHER" id="PTHR11472:SF34">
    <property type="entry name" value="REGULATOR OF TELOMERE ELONGATION HELICASE 1"/>
    <property type="match status" value="1"/>
</dbReference>
<protein>
    <recommendedName>
        <fullName evidence="4">Helicase ATP-binding domain-containing protein</fullName>
    </recommendedName>
</protein>
<dbReference type="Gene3D" id="3.40.50.300">
    <property type="entry name" value="P-loop containing nucleotide triphosphate hydrolases"/>
    <property type="match status" value="1"/>
</dbReference>
<keyword evidence="3" id="KW-0067">ATP-binding</keyword>
<gene>
    <name evidence="5" type="ORF">NQ317_003492</name>
</gene>
<sequence length="173" mass="19220">MIFKKDYMEKVIECLQNETNGVLESPTGTGKTLSLLCSSLAWLQLKKAQLQLQQQTMDFDQDNEYVTSLKADHEQIAGKTSGRSFLGLPTIFYASRTHSQLSQAMSELKRSAYSNMKACALGSRDMMCINPELATEKDSTVKVGNAVACIGNLQSKRVVHHCDQDDVGMQFQT</sequence>
<dbReference type="InterPro" id="IPR010614">
    <property type="entry name" value="RAD3-like_helicase_DEAD"/>
</dbReference>
<evidence type="ECO:0000313" key="5">
    <source>
        <dbReference type="EMBL" id="KAJ8970778.1"/>
    </source>
</evidence>
<dbReference type="PANTHER" id="PTHR11472">
    <property type="entry name" value="DNA REPAIR DEAD HELICASE RAD3/XP-D SUBFAMILY MEMBER"/>
    <property type="match status" value="1"/>
</dbReference>
<evidence type="ECO:0000256" key="2">
    <source>
        <dbReference type="ARBA" id="ARBA00022801"/>
    </source>
</evidence>
<evidence type="ECO:0000256" key="1">
    <source>
        <dbReference type="ARBA" id="ARBA00022741"/>
    </source>
</evidence>
<proteinExistence type="predicted"/>
<dbReference type="Pfam" id="PF06733">
    <property type="entry name" value="DEAD_2"/>
    <property type="match status" value="1"/>
</dbReference>
<dbReference type="InterPro" id="IPR006554">
    <property type="entry name" value="Helicase-like_DEXD_c2"/>
</dbReference>